<feature type="coiled-coil region" evidence="1">
    <location>
        <begin position="1726"/>
        <end position="1814"/>
    </location>
</feature>
<proteinExistence type="predicted"/>
<accession>A0AAV9I305</accession>
<feature type="compositionally biased region" description="Low complexity" evidence="2">
    <location>
        <begin position="1089"/>
        <end position="1127"/>
    </location>
</feature>
<feature type="region of interest" description="Disordered" evidence="2">
    <location>
        <begin position="1"/>
        <end position="316"/>
    </location>
</feature>
<organism evidence="3 4">
    <name type="scientific">Cladorrhinum samala</name>
    <dbReference type="NCBI Taxonomy" id="585594"/>
    <lineage>
        <taxon>Eukaryota</taxon>
        <taxon>Fungi</taxon>
        <taxon>Dikarya</taxon>
        <taxon>Ascomycota</taxon>
        <taxon>Pezizomycotina</taxon>
        <taxon>Sordariomycetes</taxon>
        <taxon>Sordariomycetidae</taxon>
        <taxon>Sordariales</taxon>
        <taxon>Podosporaceae</taxon>
        <taxon>Cladorrhinum</taxon>
    </lineage>
</organism>
<feature type="compositionally biased region" description="Low complexity" evidence="2">
    <location>
        <begin position="1066"/>
        <end position="1078"/>
    </location>
</feature>
<reference evidence="3" key="2">
    <citation type="submission" date="2023-06" db="EMBL/GenBank/DDBJ databases">
        <authorList>
            <consortium name="Lawrence Berkeley National Laboratory"/>
            <person name="Mondo S.J."/>
            <person name="Hensen N."/>
            <person name="Bonometti L."/>
            <person name="Westerberg I."/>
            <person name="Brannstrom I.O."/>
            <person name="Guillou S."/>
            <person name="Cros-Aarteil S."/>
            <person name="Calhoun S."/>
            <person name="Haridas S."/>
            <person name="Kuo A."/>
            <person name="Pangilinan J."/>
            <person name="Riley R."/>
            <person name="Labutti K."/>
            <person name="Andreopoulos B."/>
            <person name="Lipzen A."/>
            <person name="Chen C."/>
            <person name="Yanf M."/>
            <person name="Daum C."/>
            <person name="Ng V."/>
            <person name="Clum A."/>
            <person name="Steindorff A."/>
            <person name="Ohm R."/>
            <person name="Martin F."/>
            <person name="Silar P."/>
            <person name="Natvig D."/>
            <person name="Lalanne C."/>
            <person name="Gautier V."/>
            <person name="Ament-Velasquez S.L."/>
            <person name="Kruys A."/>
            <person name="Hutchinson M.I."/>
            <person name="Powell A.J."/>
            <person name="Barry K."/>
            <person name="Miller A.N."/>
            <person name="Grigoriev I.V."/>
            <person name="Debuchy R."/>
            <person name="Gladieux P."/>
            <person name="Thoren M.H."/>
            <person name="Johannesson H."/>
        </authorList>
    </citation>
    <scope>NUCLEOTIDE SEQUENCE</scope>
    <source>
        <strain evidence="3">PSN324</strain>
    </source>
</reference>
<feature type="compositionally biased region" description="Polar residues" evidence="2">
    <location>
        <begin position="1023"/>
        <end position="1034"/>
    </location>
</feature>
<evidence type="ECO:0000256" key="2">
    <source>
        <dbReference type="SAM" id="MobiDB-lite"/>
    </source>
</evidence>
<dbReference type="EMBL" id="MU864931">
    <property type="protein sequence ID" value="KAK4466589.1"/>
    <property type="molecule type" value="Genomic_DNA"/>
</dbReference>
<comment type="caution">
    <text evidence="3">The sequence shown here is derived from an EMBL/GenBank/DDBJ whole genome shotgun (WGS) entry which is preliminary data.</text>
</comment>
<feature type="compositionally biased region" description="Acidic residues" evidence="2">
    <location>
        <begin position="269"/>
        <end position="299"/>
    </location>
</feature>
<feature type="region of interest" description="Disordered" evidence="2">
    <location>
        <begin position="929"/>
        <end position="1165"/>
    </location>
</feature>
<feature type="region of interest" description="Disordered" evidence="2">
    <location>
        <begin position="2102"/>
        <end position="2146"/>
    </location>
</feature>
<evidence type="ECO:0000256" key="1">
    <source>
        <dbReference type="SAM" id="Coils"/>
    </source>
</evidence>
<feature type="compositionally biased region" description="Low complexity" evidence="2">
    <location>
        <begin position="1152"/>
        <end position="1162"/>
    </location>
</feature>
<evidence type="ECO:0000313" key="3">
    <source>
        <dbReference type="EMBL" id="KAK4466589.1"/>
    </source>
</evidence>
<keyword evidence="1" id="KW-0175">Coiled coil</keyword>
<feature type="compositionally biased region" description="Polar residues" evidence="2">
    <location>
        <begin position="1203"/>
        <end position="1213"/>
    </location>
</feature>
<protein>
    <submittedName>
        <fullName evidence="3">Uncharacterized protein</fullName>
    </submittedName>
</protein>
<feature type="compositionally biased region" description="Low complexity" evidence="2">
    <location>
        <begin position="1134"/>
        <end position="1145"/>
    </location>
</feature>
<reference evidence="3" key="1">
    <citation type="journal article" date="2023" name="Mol. Phylogenet. Evol.">
        <title>Genome-scale phylogeny and comparative genomics of the fungal order Sordariales.</title>
        <authorList>
            <person name="Hensen N."/>
            <person name="Bonometti L."/>
            <person name="Westerberg I."/>
            <person name="Brannstrom I.O."/>
            <person name="Guillou S."/>
            <person name="Cros-Aarteil S."/>
            <person name="Calhoun S."/>
            <person name="Haridas S."/>
            <person name="Kuo A."/>
            <person name="Mondo S."/>
            <person name="Pangilinan J."/>
            <person name="Riley R."/>
            <person name="LaButti K."/>
            <person name="Andreopoulos B."/>
            <person name="Lipzen A."/>
            <person name="Chen C."/>
            <person name="Yan M."/>
            <person name="Daum C."/>
            <person name="Ng V."/>
            <person name="Clum A."/>
            <person name="Steindorff A."/>
            <person name="Ohm R.A."/>
            <person name="Martin F."/>
            <person name="Silar P."/>
            <person name="Natvig D.O."/>
            <person name="Lalanne C."/>
            <person name="Gautier V."/>
            <person name="Ament-Velasquez S.L."/>
            <person name="Kruys A."/>
            <person name="Hutchinson M.I."/>
            <person name="Powell A.J."/>
            <person name="Barry K."/>
            <person name="Miller A.N."/>
            <person name="Grigoriev I.V."/>
            <person name="Debuchy R."/>
            <person name="Gladieux P."/>
            <person name="Hiltunen Thoren M."/>
            <person name="Johannesson H."/>
        </authorList>
    </citation>
    <scope>NUCLEOTIDE SEQUENCE</scope>
    <source>
        <strain evidence="3">PSN324</strain>
    </source>
</reference>
<dbReference type="GO" id="GO:0005200">
    <property type="term" value="F:structural constituent of cytoskeleton"/>
    <property type="evidence" value="ECO:0007669"/>
    <property type="project" value="TreeGrafter"/>
</dbReference>
<name>A0AAV9I305_9PEZI</name>
<feature type="compositionally biased region" description="Low complexity" evidence="2">
    <location>
        <begin position="937"/>
        <end position="955"/>
    </location>
</feature>
<feature type="region of interest" description="Disordered" evidence="2">
    <location>
        <begin position="2062"/>
        <end position="2083"/>
    </location>
</feature>
<sequence>MARTRSANAVAASRKQEPSAKSSSSHARSVANNGSRGSPVPKDSITVLPPGRPPSRSLPVANKKRAAAEPINSVMRHQKRQRSSPYGQGSNSGDGDDLNASVLDAINAFTKPSTPLARSAATIEVVLGSNRRRGNATRARARVEEMPQPSRHTGKGSGNSEDEEAEEDYQGGEHGGHGLRSRAQGSPELDSSITKPRQMRRSPDPYEVPESEPPTPPPVRRTVNGLSASHRAAQPRLLNFLTRDEERATRNLSYPSGPREVRPTVELEVISDDDGDDAHDADDDEHDDDDEDDGEESESESIRQEPPTNIPILIPTPPSVDFKYPLRIRNQIIKEMQTMMGKSAWTNRGDRWDDAFEVWEEPYAVADLGKECSTAVHALQFKLETMGNLPNLESQHQALCQKKERLDRSMAAVEKTVQDICRSTMVRNDRDLMEDIGEYIIPRLLLTLGAAFYLGAAGSKYKTDMYLRVGTFTNFTVQYLLWITKWILDLMRPLQKLSDGVDIMHASMAEIRIVQQRAEFSDHLRQWRDELKTAIDASNDRIDKQMKADRDETIKAARRAKADEEVAIKNQQWELYARDIEERIKKQPRPLAEKWIRATQGMRPPTPSSSSLAHRASGSSSQQGSRNASSAAGRPSPRYLSSSATPSRALVVRNNLREPSSSPARPVPLPAYIPSPPRWPLDDYEDDDLEEAGSASRRSNAKQVARYVSHEQADRHGDRLEELQAQTTRNKGKGKHVADLEEVEDEEEEDEEDEEDAFAKSWDDEDLKFLLQRFQEVQQKGIKVTNSMLDDLAETLERSRQEIWAQKLRFESKGLLPVRVMNPITALWVVTRFVGEKTVVSYFFPSILQFPSFFKKVKAPRGARRRDIISKAHLVAIWETITTPEGKKQELFSFSNSFPFCFASASNIILQPIMSDVEGTEAVQPVVQTEPAQHENSSTPTPTSPGATSPTVASPKSTTSSGTAGVKRTTPTAAPGAVKRPGATATKPTTTAGTRTSTAGGLTKPAATRPAAGAALTKRPPTAASNSHRSQPSMSEDEKKRAPSAASRRISTAVSPAAGAPGKPRTASSTVASTTAAARKPTTASSTLPARPAAGSTRASTTTAGAPAATTRAATRPAVAGAGAGTDAAKKRLSTVGGTAAGSAARHVSRPSVASTTAAVSEESAKEIEELKSQLSASEAEIADLKSQIASSEEKISELTEKVSASQAEQQGSGDAIDQQALESLKEEHAAEIEALKSQVAEIREKLAAAETELAAHQGQLADATGTKDSADAEIAALKSALEKAQADADAKQREADDNSAKSTQEHSAELEALRNSLAEEHQAALKALEAKHAEQLAGGNTALAAQHEQAIKDLQAEHETALAELQKKIDDLTSSQAALESAHESKLATETEASSAKLAALEAEVAELKAKLEAAERNAEAANAEIESKSASTPALEARVAEVEAELAAAKEEVAKANSAHDELQKLIDSLKEESASKDAAISKLKEENETAAAHHQQQLQQVSQDYENEIESLRGDAFFKRKFQELEVKHNELLQAQQEAADNHAKALEAAKAEHDAAVKALEAKEAEHQQALDALRASHAEELEGVKSAARQAQEASEAEIQTAKASHASQIEILKSESEESLAKEIERLQAAHAEILDTLKKDAAAEKEQLAAKHADEIATAVQAGNQTHSEEVAKLQALLDQRAEEHAKELAAAKSSGDDTLTEQLLQLQKQYELKHAEDLAALEETHAKQLEKIRQELEAKHTDELSQVMTKLAAASSAQDDIDAKHAEELSRLSAQLEAASKVKADLEAAQAKLAEAETSHASALDSLRQTLEAGHAAEVEKLIANHSEAQKALLQDGDAKFQDKLDALQAQHDSLFAEVKAKYAADSEAALKDLEKVQNAKTEADAALEALKTENAKIQEELDEMGQQLALEKMDKFTAQAELDAVKNARPDTTEVDGLKEKLAASNAAQEELRQQLAASNAAQAELKARFDETASKSHEVSSRAAADLEAIKEELARAQKELAANKLEADARLKASEDSLKTVEEGYKARLRTAESDYKELHDSMAQLLQEAQDQKKMLEEKDAAKEKHLNEAEQKLAELTAQLKVREAELAEAKTRTEAPRGLAANPSANTPDADGEGEHNGVAGKPELSEPDNSSAALATVRTANTFFNSFFLGLRLANTGRVGQIAKARTELNQLAELDHEISEQNQRMLRSITDVQPSAS</sequence>
<feature type="compositionally biased region" description="Low complexity" evidence="2">
    <location>
        <begin position="19"/>
        <end position="31"/>
    </location>
</feature>
<feature type="region of interest" description="Disordered" evidence="2">
    <location>
        <begin position="1200"/>
        <end position="1225"/>
    </location>
</feature>
<keyword evidence="4" id="KW-1185">Reference proteome</keyword>
<dbReference type="PANTHER" id="PTHR47357">
    <property type="entry name" value="COP1-INTERACTIVE PROTEIN 1"/>
    <property type="match status" value="1"/>
</dbReference>
<dbReference type="PANTHER" id="PTHR47357:SF1">
    <property type="entry name" value="SPINDLE POLE BODY COMPONENT 110"/>
    <property type="match status" value="1"/>
</dbReference>
<feature type="compositionally biased region" description="Low complexity" evidence="2">
    <location>
        <begin position="608"/>
        <end position="638"/>
    </location>
</feature>
<feature type="coiled-coil region" evidence="1">
    <location>
        <begin position="1345"/>
        <end position="1581"/>
    </location>
</feature>
<feature type="region of interest" description="Disordered" evidence="2">
    <location>
        <begin position="725"/>
        <end position="758"/>
    </location>
</feature>
<feature type="compositionally biased region" description="Low complexity" evidence="2">
    <location>
        <begin position="982"/>
        <end position="1015"/>
    </location>
</feature>
<dbReference type="Proteomes" id="UP001321749">
    <property type="component" value="Unassembled WGS sequence"/>
</dbReference>
<feature type="region of interest" description="Disordered" evidence="2">
    <location>
        <begin position="596"/>
        <end position="703"/>
    </location>
</feature>
<feature type="compositionally biased region" description="Acidic residues" evidence="2">
    <location>
        <begin position="740"/>
        <end position="756"/>
    </location>
</feature>
<gene>
    <name evidence="3" type="ORF">QBC42DRAFT_247629</name>
</gene>
<feature type="region of interest" description="Disordered" evidence="2">
    <location>
        <begin position="1281"/>
        <end position="1318"/>
    </location>
</feature>
<feature type="compositionally biased region" description="Polar residues" evidence="2">
    <location>
        <begin position="83"/>
        <end position="93"/>
    </location>
</feature>
<evidence type="ECO:0000313" key="4">
    <source>
        <dbReference type="Proteomes" id="UP001321749"/>
    </source>
</evidence>
<feature type="compositionally biased region" description="Pro residues" evidence="2">
    <location>
        <begin position="665"/>
        <end position="679"/>
    </location>
</feature>
<feature type="compositionally biased region" description="Acidic residues" evidence="2">
    <location>
        <begin position="682"/>
        <end position="691"/>
    </location>
</feature>
<dbReference type="GO" id="GO:0005856">
    <property type="term" value="C:cytoskeleton"/>
    <property type="evidence" value="ECO:0007669"/>
    <property type="project" value="TreeGrafter"/>
</dbReference>
<feature type="compositionally biased region" description="Acidic residues" evidence="2">
    <location>
        <begin position="160"/>
        <end position="170"/>
    </location>
</feature>